<dbReference type="Proteomes" id="UP000233332">
    <property type="component" value="Unassembled WGS sequence"/>
</dbReference>
<accession>A0A2N3L0F4</accession>
<proteinExistence type="predicted"/>
<sequence length="243" mass="28441">MAVFENLLQKIDSLRDVCAENIGSREIHEISVDVPQQPFDELYFIKTVAWCYVLFNETGPFIRFSGKLLRARPQAAEKYKEVKYFVQCARTVHAHNLLSSSSTDAQTKRYYEIWTMENGGKPCSWEKCSKALIKSMDEVLCEFQDGWRLRSEDESDRQELWRDYESEKRTSWDAHEFDPFVTQAANEAQLEDFNSAAFRKEGNRVERWRKLVRYFGSRESAEKAVRRVIQAEIFNTFGAPSDV</sequence>
<name>A0A2N3L0F4_9PROT</name>
<keyword evidence="2" id="KW-1185">Reference proteome</keyword>
<dbReference type="EMBL" id="NXGX01000016">
    <property type="protein sequence ID" value="PKR56299.1"/>
    <property type="molecule type" value="Genomic_DNA"/>
</dbReference>
<evidence type="ECO:0000313" key="1">
    <source>
        <dbReference type="EMBL" id="PKR56299.1"/>
    </source>
</evidence>
<dbReference type="AlphaFoldDB" id="A0A2N3L0F4"/>
<reference evidence="1 2" key="1">
    <citation type="submission" date="2017-09" db="EMBL/GenBank/DDBJ databases">
        <title>Biodiversity and function of Thalassospira species in the particle-attached aromatic-hydrocarbon-degrading consortia from the surface seawater of the China South Sea.</title>
        <authorList>
            <person name="Dong C."/>
            <person name="Lai Q."/>
            <person name="Shao Z."/>
        </authorList>
    </citation>
    <scope>NUCLEOTIDE SEQUENCE [LARGE SCALE GENOMIC DNA]</scope>
    <source>
        <strain evidence="1 2">139Z-12</strain>
    </source>
</reference>
<protein>
    <submittedName>
        <fullName evidence="1">Uncharacterized protein</fullName>
    </submittedName>
</protein>
<gene>
    <name evidence="1" type="ORF">COO92_21555</name>
</gene>
<evidence type="ECO:0000313" key="2">
    <source>
        <dbReference type="Proteomes" id="UP000233332"/>
    </source>
</evidence>
<comment type="caution">
    <text evidence="1">The sequence shown here is derived from an EMBL/GenBank/DDBJ whole genome shotgun (WGS) entry which is preliminary data.</text>
</comment>
<organism evidence="1 2">
    <name type="scientific">Thalassospira lohafexi</name>
    <dbReference type="NCBI Taxonomy" id="744227"/>
    <lineage>
        <taxon>Bacteria</taxon>
        <taxon>Pseudomonadati</taxon>
        <taxon>Pseudomonadota</taxon>
        <taxon>Alphaproteobacteria</taxon>
        <taxon>Rhodospirillales</taxon>
        <taxon>Thalassospiraceae</taxon>
        <taxon>Thalassospira</taxon>
    </lineage>
</organism>